<keyword evidence="3" id="KW-1185">Reference proteome</keyword>
<feature type="compositionally biased region" description="Basic and acidic residues" evidence="1">
    <location>
        <begin position="191"/>
        <end position="204"/>
    </location>
</feature>
<protein>
    <submittedName>
        <fullName evidence="2">Uncharacterized protein</fullName>
    </submittedName>
</protein>
<gene>
    <name evidence="2" type="ORF">HU200_029322</name>
</gene>
<comment type="caution">
    <text evidence="2">The sequence shown here is derived from an EMBL/GenBank/DDBJ whole genome shotgun (WGS) entry which is preliminary data.</text>
</comment>
<organism evidence="2 3">
    <name type="scientific">Digitaria exilis</name>
    <dbReference type="NCBI Taxonomy" id="1010633"/>
    <lineage>
        <taxon>Eukaryota</taxon>
        <taxon>Viridiplantae</taxon>
        <taxon>Streptophyta</taxon>
        <taxon>Embryophyta</taxon>
        <taxon>Tracheophyta</taxon>
        <taxon>Spermatophyta</taxon>
        <taxon>Magnoliopsida</taxon>
        <taxon>Liliopsida</taxon>
        <taxon>Poales</taxon>
        <taxon>Poaceae</taxon>
        <taxon>PACMAD clade</taxon>
        <taxon>Panicoideae</taxon>
        <taxon>Panicodae</taxon>
        <taxon>Paniceae</taxon>
        <taxon>Anthephorinae</taxon>
        <taxon>Digitaria</taxon>
    </lineage>
</organism>
<feature type="region of interest" description="Disordered" evidence="1">
    <location>
        <begin position="181"/>
        <end position="222"/>
    </location>
</feature>
<dbReference type="EMBL" id="JACEFO010001753">
    <property type="protein sequence ID" value="KAF8711300.1"/>
    <property type="molecule type" value="Genomic_DNA"/>
</dbReference>
<sequence length="222" mass="24770">MLSFSEVIPSANHVACCWCYEVHPRYERYYKTHGYKLHYYHEAHNSSSSSSNVLTKKMANANEHPDEEPVQAVNIDAGALVNHSPSGEEPIGRLNRRETVLAGRKRNKDHRNNSSAPIPLEVDDHPRAGIDLEGDVHPRAGDFRHVRAQPSSRGTFILERAFSVSLRSKLELATLETMPKALRPITPTGESLRHATTHDPEKTPVKSTRNSGLLSAMLHGQT</sequence>
<reference evidence="2" key="1">
    <citation type="submission" date="2020-07" db="EMBL/GenBank/DDBJ databases">
        <title>Genome sequence and genetic diversity analysis of an under-domesticated orphan crop, white fonio (Digitaria exilis).</title>
        <authorList>
            <person name="Bennetzen J.L."/>
            <person name="Chen S."/>
            <person name="Ma X."/>
            <person name="Wang X."/>
            <person name="Yssel A.E.J."/>
            <person name="Chaluvadi S.R."/>
            <person name="Johnson M."/>
            <person name="Gangashetty P."/>
            <person name="Hamidou F."/>
            <person name="Sanogo M.D."/>
            <person name="Zwaenepoel A."/>
            <person name="Wallace J."/>
            <person name="Van De Peer Y."/>
            <person name="Van Deynze A."/>
        </authorList>
    </citation>
    <scope>NUCLEOTIDE SEQUENCE</scope>
    <source>
        <tissue evidence="2">Leaves</tissue>
    </source>
</reference>
<evidence type="ECO:0000313" key="3">
    <source>
        <dbReference type="Proteomes" id="UP000636709"/>
    </source>
</evidence>
<feature type="compositionally biased region" description="Basic and acidic residues" evidence="1">
    <location>
        <begin position="122"/>
        <end position="131"/>
    </location>
</feature>
<evidence type="ECO:0000256" key="1">
    <source>
        <dbReference type="SAM" id="MobiDB-lite"/>
    </source>
</evidence>
<dbReference type="Proteomes" id="UP000636709">
    <property type="component" value="Unassembled WGS sequence"/>
</dbReference>
<feature type="region of interest" description="Disordered" evidence="1">
    <location>
        <begin position="104"/>
        <end position="131"/>
    </location>
</feature>
<proteinExistence type="predicted"/>
<accession>A0A835ET88</accession>
<dbReference type="AlphaFoldDB" id="A0A835ET88"/>
<name>A0A835ET88_9POAL</name>
<evidence type="ECO:0000313" key="2">
    <source>
        <dbReference type="EMBL" id="KAF8711300.1"/>
    </source>
</evidence>